<reference evidence="1 2" key="1">
    <citation type="submission" date="2019-08" db="EMBL/GenBank/DDBJ databases">
        <title>Whole genome of Aphis craccivora.</title>
        <authorList>
            <person name="Voronova N.V."/>
            <person name="Shulinski R.S."/>
            <person name="Bandarenka Y.V."/>
            <person name="Zhorov D.G."/>
            <person name="Warner D."/>
        </authorList>
    </citation>
    <scope>NUCLEOTIDE SEQUENCE [LARGE SCALE GENOMIC DNA]</scope>
    <source>
        <strain evidence="1">180601</strain>
        <tissue evidence="1">Whole Body</tissue>
    </source>
</reference>
<keyword evidence="2" id="KW-1185">Reference proteome</keyword>
<gene>
    <name evidence="1" type="ORF">FWK35_00037765</name>
</gene>
<dbReference type="AlphaFoldDB" id="A0A6G0VH53"/>
<accession>A0A6G0VH53</accession>
<comment type="caution">
    <text evidence="1">The sequence shown here is derived from an EMBL/GenBank/DDBJ whole genome shotgun (WGS) entry which is preliminary data.</text>
</comment>
<proteinExistence type="predicted"/>
<dbReference type="Proteomes" id="UP000478052">
    <property type="component" value="Unassembled WGS sequence"/>
</dbReference>
<sequence>EWIEETSAAGSNLKQNSDIYDVRCLAVNEQTIELNGVDYIIEINNKKEKESFSHLSKDTDNIVQ</sequence>
<feature type="non-terminal residue" evidence="1">
    <location>
        <position position="1"/>
    </location>
</feature>
<evidence type="ECO:0000313" key="2">
    <source>
        <dbReference type="Proteomes" id="UP000478052"/>
    </source>
</evidence>
<name>A0A6G0VH53_APHCR</name>
<organism evidence="1 2">
    <name type="scientific">Aphis craccivora</name>
    <name type="common">Cowpea aphid</name>
    <dbReference type="NCBI Taxonomy" id="307492"/>
    <lineage>
        <taxon>Eukaryota</taxon>
        <taxon>Metazoa</taxon>
        <taxon>Ecdysozoa</taxon>
        <taxon>Arthropoda</taxon>
        <taxon>Hexapoda</taxon>
        <taxon>Insecta</taxon>
        <taxon>Pterygota</taxon>
        <taxon>Neoptera</taxon>
        <taxon>Paraneoptera</taxon>
        <taxon>Hemiptera</taxon>
        <taxon>Sternorrhyncha</taxon>
        <taxon>Aphidomorpha</taxon>
        <taxon>Aphidoidea</taxon>
        <taxon>Aphididae</taxon>
        <taxon>Aphidini</taxon>
        <taxon>Aphis</taxon>
        <taxon>Aphis</taxon>
    </lineage>
</organism>
<evidence type="ECO:0000313" key="1">
    <source>
        <dbReference type="EMBL" id="KAF0682700.1"/>
    </source>
</evidence>
<dbReference type="EMBL" id="VUJU01017488">
    <property type="protein sequence ID" value="KAF0682700.1"/>
    <property type="molecule type" value="Genomic_DNA"/>
</dbReference>
<feature type="non-terminal residue" evidence="1">
    <location>
        <position position="64"/>
    </location>
</feature>
<protein>
    <submittedName>
        <fullName evidence="1">Uncharacterized protein</fullName>
    </submittedName>
</protein>
<dbReference type="OrthoDB" id="10471294at2759"/>